<gene>
    <name evidence="1" type="ORF">ABVK25_003183</name>
</gene>
<protein>
    <submittedName>
        <fullName evidence="1">Uncharacterized protein</fullName>
    </submittedName>
</protein>
<dbReference type="EMBL" id="JBHFEH010000007">
    <property type="protein sequence ID" value="KAL2056788.1"/>
    <property type="molecule type" value="Genomic_DNA"/>
</dbReference>
<comment type="caution">
    <text evidence="1">The sequence shown here is derived from an EMBL/GenBank/DDBJ whole genome shotgun (WGS) entry which is preliminary data.</text>
</comment>
<organism evidence="1 2">
    <name type="scientific">Lepraria finkii</name>
    <dbReference type="NCBI Taxonomy" id="1340010"/>
    <lineage>
        <taxon>Eukaryota</taxon>
        <taxon>Fungi</taxon>
        <taxon>Dikarya</taxon>
        <taxon>Ascomycota</taxon>
        <taxon>Pezizomycotina</taxon>
        <taxon>Lecanoromycetes</taxon>
        <taxon>OSLEUM clade</taxon>
        <taxon>Lecanoromycetidae</taxon>
        <taxon>Lecanorales</taxon>
        <taxon>Lecanorineae</taxon>
        <taxon>Stereocaulaceae</taxon>
        <taxon>Lepraria</taxon>
    </lineage>
</organism>
<proteinExistence type="predicted"/>
<keyword evidence="2" id="KW-1185">Reference proteome</keyword>
<dbReference type="Gene3D" id="3.90.228.10">
    <property type="match status" value="1"/>
</dbReference>
<reference evidence="1 2" key="1">
    <citation type="submission" date="2024-09" db="EMBL/GenBank/DDBJ databases">
        <title>Rethinking Asexuality: The Enigmatic Case of Functional Sexual Genes in Lepraria (Stereocaulaceae).</title>
        <authorList>
            <person name="Doellman M."/>
            <person name="Sun Y."/>
            <person name="Barcenas-Pena A."/>
            <person name="Lumbsch H.T."/>
            <person name="Grewe F."/>
        </authorList>
    </citation>
    <scope>NUCLEOTIDE SEQUENCE [LARGE SCALE GENOMIC DNA]</scope>
    <source>
        <strain evidence="1 2">Grewe 0041</strain>
    </source>
</reference>
<dbReference type="SUPFAM" id="SSF56399">
    <property type="entry name" value="ADP-ribosylation"/>
    <property type="match status" value="1"/>
</dbReference>
<evidence type="ECO:0000313" key="2">
    <source>
        <dbReference type="Proteomes" id="UP001590951"/>
    </source>
</evidence>
<evidence type="ECO:0000313" key="1">
    <source>
        <dbReference type="EMBL" id="KAL2056788.1"/>
    </source>
</evidence>
<accession>A0ABR4BG26</accession>
<name>A0ABR4BG26_9LECA</name>
<sequence>MGLYAALCGLSRLRRVRVREDIMKATHMVHMVDVWSFPTVVDLLLSMTHLTVWCIEINLLTDYPIDSGHAELLHEVPRIADLQQHIEESIRGSNAPCILSKCLTRFTCRPDSIADLLVWACNSYRGFLIPATDEHLIQGFPNYQYLLANTISELEKAFNLHVTQGETSDVLFHGTTFDRVHAIIYQGLFFCGGTPLQLVDAYHGDGIYTVDEPAYAWSFARKANITTRRRFPPATVPFAPPAGMDGEAWRLDPLLSPQGSSSRKKRQEVPGGRAVPRADLAFCWGVSLLGRNPAGKGHTSSRILQGGPISLLILRG</sequence>
<dbReference type="Proteomes" id="UP001590951">
    <property type="component" value="Unassembled WGS sequence"/>
</dbReference>